<sequence length="115" mass="12530">MTERSSGLPHVLDRLHSVVLSRKGADDSTSYTARLFSKGRVKITNKMGEEAFEVASAALAQGPDEVVSESADLLYHLTVLWADVGVDPQRVWAELEARFGMSGLEEKASRPDAGR</sequence>
<dbReference type="EMBL" id="JACZHT010000001">
    <property type="protein sequence ID" value="MBE1236575.1"/>
    <property type="molecule type" value="Genomic_DNA"/>
</dbReference>
<keyword evidence="8 9" id="KW-0368">Histidine biosynthesis</keyword>
<comment type="similarity">
    <text evidence="3 9">Belongs to the PRA-PH family.</text>
</comment>
<comment type="pathway">
    <text evidence="2 9">Amino-acid biosynthesis; L-histidine biosynthesis; L-histidine from 5-phospho-alpha-D-ribose 1-diphosphate: step 2/9.</text>
</comment>
<dbReference type="NCBIfam" id="NF001611">
    <property type="entry name" value="PRK00400.1-3"/>
    <property type="match status" value="1"/>
</dbReference>
<evidence type="ECO:0000256" key="9">
    <source>
        <dbReference type="HAMAP-Rule" id="MF_01020"/>
    </source>
</evidence>
<evidence type="ECO:0000256" key="5">
    <source>
        <dbReference type="ARBA" id="ARBA00022741"/>
    </source>
</evidence>
<evidence type="ECO:0000256" key="2">
    <source>
        <dbReference type="ARBA" id="ARBA00005204"/>
    </source>
</evidence>
<dbReference type="HAMAP" id="MF_01020">
    <property type="entry name" value="HisE"/>
    <property type="match status" value="1"/>
</dbReference>
<dbReference type="Pfam" id="PF01503">
    <property type="entry name" value="PRA-PH"/>
    <property type="match status" value="1"/>
</dbReference>
<dbReference type="GO" id="GO:0005524">
    <property type="term" value="F:ATP binding"/>
    <property type="evidence" value="ECO:0007669"/>
    <property type="project" value="UniProtKB-KW"/>
</dbReference>
<evidence type="ECO:0000313" key="11">
    <source>
        <dbReference type="Proteomes" id="UP000631034"/>
    </source>
</evidence>
<proteinExistence type="inferred from homology"/>
<dbReference type="UniPathway" id="UPA00031">
    <property type="reaction ID" value="UER00007"/>
</dbReference>
<comment type="catalytic activity">
    <reaction evidence="1 9">
        <text>1-(5-phospho-beta-D-ribosyl)-ATP + H2O = 1-(5-phospho-beta-D-ribosyl)-5'-AMP + diphosphate + H(+)</text>
        <dbReference type="Rhea" id="RHEA:22828"/>
        <dbReference type="ChEBI" id="CHEBI:15377"/>
        <dbReference type="ChEBI" id="CHEBI:15378"/>
        <dbReference type="ChEBI" id="CHEBI:33019"/>
        <dbReference type="ChEBI" id="CHEBI:59457"/>
        <dbReference type="ChEBI" id="CHEBI:73183"/>
        <dbReference type="EC" id="3.6.1.31"/>
    </reaction>
</comment>
<keyword evidence="11" id="KW-1185">Reference proteome</keyword>
<keyword evidence="4 9" id="KW-0028">Amino-acid biosynthesis</keyword>
<organism evidence="10 11">
    <name type="scientific">Phaeovibrio sulfidiphilus</name>
    <dbReference type="NCBI Taxonomy" id="1220600"/>
    <lineage>
        <taxon>Bacteria</taxon>
        <taxon>Pseudomonadati</taxon>
        <taxon>Pseudomonadota</taxon>
        <taxon>Alphaproteobacteria</taxon>
        <taxon>Rhodospirillales</taxon>
        <taxon>Rhodospirillaceae</taxon>
        <taxon>Phaeovibrio</taxon>
    </lineage>
</organism>
<keyword evidence="7 9" id="KW-0067">ATP-binding</keyword>
<keyword evidence="5 9" id="KW-0547">Nucleotide-binding</keyword>
<dbReference type="GO" id="GO:0004636">
    <property type="term" value="F:phosphoribosyl-ATP diphosphatase activity"/>
    <property type="evidence" value="ECO:0007669"/>
    <property type="project" value="UniProtKB-UniRule"/>
</dbReference>
<dbReference type="Proteomes" id="UP000631034">
    <property type="component" value="Unassembled WGS sequence"/>
</dbReference>
<evidence type="ECO:0000256" key="6">
    <source>
        <dbReference type="ARBA" id="ARBA00022801"/>
    </source>
</evidence>
<protein>
    <recommendedName>
        <fullName evidence="9">Phosphoribosyl-ATP pyrophosphatase</fullName>
        <shortName evidence="9">PRA-PH</shortName>
        <ecNumber evidence="9">3.6.1.31</ecNumber>
    </recommendedName>
</protein>
<dbReference type="NCBIfam" id="TIGR03188">
    <property type="entry name" value="histidine_hisI"/>
    <property type="match status" value="1"/>
</dbReference>
<evidence type="ECO:0000256" key="4">
    <source>
        <dbReference type="ARBA" id="ARBA00022605"/>
    </source>
</evidence>
<comment type="caution">
    <text evidence="10">The sequence shown here is derived from an EMBL/GenBank/DDBJ whole genome shotgun (WGS) entry which is preliminary data.</text>
</comment>
<gene>
    <name evidence="9" type="primary">hisE</name>
    <name evidence="10" type="ORF">IHV25_02765</name>
</gene>
<keyword evidence="9" id="KW-0963">Cytoplasm</keyword>
<dbReference type="GO" id="GO:0005737">
    <property type="term" value="C:cytoplasm"/>
    <property type="evidence" value="ECO:0007669"/>
    <property type="project" value="UniProtKB-SubCell"/>
</dbReference>
<dbReference type="NCBIfam" id="NF001613">
    <property type="entry name" value="PRK00400.1-5"/>
    <property type="match status" value="1"/>
</dbReference>
<accession>A0A8J6YLG4</accession>
<evidence type="ECO:0000313" key="10">
    <source>
        <dbReference type="EMBL" id="MBE1236575.1"/>
    </source>
</evidence>
<evidence type="ECO:0000256" key="3">
    <source>
        <dbReference type="ARBA" id="ARBA00009392"/>
    </source>
</evidence>
<reference evidence="10" key="1">
    <citation type="submission" date="2020-10" db="EMBL/GenBank/DDBJ databases">
        <title>Genome sequence of the unusual species of purple photosynthetic bacteria, Phaeovibrio sulfidiphilus DSM 23193, type strain.</title>
        <authorList>
            <person name="Kyndt J.A."/>
            <person name="Meyer T.E."/>
        </authorList>
    </citation>
    <scope>NUCLEOTIDE SEQUENCE</scope>
    <source>
        <strain evidence="10">DSM 23193</strain>
    </source>
</reference>
<name>A0A8J6YLG4_9PROT</name>
<dbReference type="Gene3D" id="1.10.287.1080">
    <property type="entry name" value="MazG-like"/>
    <property type="match status" value="1"/>
</dbReference>
<dbReference type="CDD" id="cd11534">
    <property type="entry name" value="NTP-PPase_HisIE_like"/>
    <property type="match status" value="1"/>
</dbReference>
<dbReference type="AlphaFoldDB" id="A0A8J6YLG4"/>
<dbReference type="InterPro" id="IPR008179">
    <property type="entry name" value="HisE"/>
</dbReference>
<evidence type="ECO:0000256" key="1">
    <source>
        <dbReference type="ARBA" id="ARBA00001460"/>
    </source>
</evidence>
<keyword evidence="6 9" id="KW-0378">Hydrolase</keyword>
<dbReference type="SUPFAM" id="SSF101386">
    <property type="entry name" value="all-alpha NTP pyrophosphatases"/>
    <property type="match status" value="1"/>
</dbReference>
<dbReference type="EC" id="3.6.1.31" evidence="9"/>
<dbReference type="GO" id="GO:0000105">
    <property type="term" value="P:L-histidine biosynthetic process"/>
    <property type="evidence" value="ECO:0007669"/>
    <property type="project" value="UniProtKB-UniRule"/>
</dbReference>
<dbReference type="RefSeq" id="WP_192533436.1">
    <property type="nucleotide sequence ID" value="NZ_JACZHT010000001.1"/>
</dbReference>
<evidence type="ECO:0000256" key="8">
    <source>
        <dbReference type="ARBA" id="ARBA00023102"/>
    </source>
</evidence>
<dbReference type="PANTHER" id="PTHR42945:SF1">
    <property type="entry name" value="HISTIDINE BIOSYNTHESIS BIFUNCTIONAL PROTEIN HIS7"/>
    <property type="match status" value="1"/>
</dbReference>
<dbReference type="InterPro" id="IPR021130">
    <property type="entry name" value="PRib-ATP_PPHydrolase-like"/>
</dbReference>
<comment type="subcellular location">
    <subcellularLocation>
        <location evidence="9">Cytoplasm</location>
    </subcellularLocation>
</comment>
<dbReference type="PANTHER" id="PTHR42945">
    <property type="entry name" value="HISTIDINE BIOSYNTHESIS BIFUNCTIONAL PROTEIN"/>
    <property type="match status" value="1"/>
</dbReference>
<evidence type="ECO:0000256" key="7">
    <source>
        <dbReference type="ARBA" id="ARBA00022840"/>
    </source>
</evidence>